<dbReference type="EMBL" id="CAJNOL010000647">
    <property type="protein sequence ID" value="CAF1151751.1"/>
    <property type="molecule type" value="Genomic_DNA"/>
</dbReference>
<dbReference type="EMBL" id="CAJOBE010006054">
    <property type="protein sequence ID" value="CAF3994518.1"/>
    <property type="molecule type" value="Genomic_DNA"/>
</dbReference>
<dbReference type="Gene3D" id="3.40.630.30">
    <property type="match status" value="1"/>
</dbReference>
<evidence type="ECO:0000313" key="4">
    <source>
        <dbReference type="EMBL" id="CAF1151751.1"/>
    </source>
</evidence>
<sequence length="241" mass="27535">MDGFLSSLFECDTAGGLVCKQQLKNDLITYVINISHIHINNICQLVIECQSSLLLKHFRKSINDQDEINSYDTSRGFLIFQWSIDHLKKLLSPSRSLLLCVIDNNKNKFAGYQLLLSLTGLFQYMDSTYGQIELDPSVITPEQWNEFISSPHFHYLAQTGISLEYQGLGIASSLITLAKSHSIDGLCTNITYWPYNNIASEECKRKNGFKCIGIWHQTICEHFVPFKAKIFIWRPIKSDLS</sequence>
<dbReference type="EMBL" id="CAJOBD010008896">
    <property type="protein sequence ID" value="CAF4123546.1"/>
    <property type="molecule type" value="Genomic_DNA"/>
</dbReference>
<dbReference type="Proteomes" id="UP000663889">
    <property type="component" value="Unassembled WGS sequence"/>
</dbReference>
<gene>
    <name evidence="7" type="ORF">FNK824_LOCUS25586</name>
    <name evidence="8" type="ORF">JBS370_LOCUS32741</name>
    <name evidence="4" type="ORF">JXQ802_LOCUS21769</name>
    <name evidence="6" type="ORF">OTI717_LOCUS22677</name>
    <name evidence="2" type="ORF">PYM288_LOCUS15922</name>
    <name evidence="1" type="ORF">RFH988_LOCUS11968</name>
    <name evidence="3" type="ORF">SEV965_LOCUS13985</name>
    <name evidence="5" type="ORF">ZHD862_LOCUS29639</name>
</gene>
<evidence type="ECO:0000313" key="6">
    <source>
        <dbReference type="EMBL" id="CAF3879528.1"/>
    </source>
</evidence>
<protein>
    <recommendedName>
        <fullName evidence="11">N-acetyltransferase domain-containing protein</fullName>
    </recommendedName>
</protein>
<evidence type="ECO:0000313" key="2">
    <source>
        <dbReference type="EMBL" id="CAF1026886.1"/>
    </source>
</evidence>
<dbReference type="InterPro" id="IPR016181">
    <property type="entry name" value="Acyl_CoA_acyltransferase"/>
</dbReference>
<dbReference type="EMBL" id="CAJNOU010000680">
    <property type="protein sequence ID" value="CAF1063740.1"/>
    <property type="molecule type" value="Genomic_DNA"/>
</dbReference>
<evidence type="ECO:0000313" key="7">
    <source>
        <dbReference type="EMBL" id="CAF3994518.1"/>
    </source>
</evidence>
<dbReference type="Proteomes" id="UP000663854">
    <property type="component" value="Unassembled WGS sequence"/>
</dbReference>
<dbReference type="Proteomes" id="UP000663864">
    <property type="component" value="Unassembled WGS sequence"/>
</dbReference>
<reference evidence="1" key="1">
    <citation type="submission" date="2021-02" db="EMBL/GenBank/DDBJ databases">
        <authorList>
            <person name="Nowell W R."/>
        </authorList>
    </citation>
    <scope>NUCLEOTIDE SEQUENCE</scope>
</reference>
<dbReference type="EMBL" id="CAJNOT010002644">
    <property type="protein sequence ID" value="CAF1333167.1"/>
    <property type="molecule type" value="Genomic_DNA"/>
</dbReference>
<dbReference type="EMBL" id="CAJOAX010003909">
    <property type="protein sequence ID" value="CAF3879528.1"/>
    <property type="molecule type" value="Genomic_DNA"/>
</dbReference>
<evidence type="ECO:0000313" key="3">
    <source>
        <dbReference type="EMBL" id="CAF1063740.1"/>
    </source>
</evidence>
<evidence type="ECO:0000313" key="1">
    <source>
        <dbReference type="EMBL" id="CAF0957559.1"/>
    </source>
</evidence>
<dbReference type="EMBL" id="CAJNOO010000487">
    <property type="protein sequence ID" value="CAF0957559.1"/>
    <property type="molecule type" value="Genomic_DNA"/>
</dbReference>
<dbReference type="Proteomes" id="UP000663874">
    <property type="component" value="Unassembled WGS sequence"/>
</dbReference>
<name>A0A814DM68_9BILA</name>
<evidence type="ECO:0000313" key="5">
    <source>
        <dbReference type="EMBL" id="CAF1333167.1"/>
    </source>
</evidence>
<comment type="caution">
    <text evidence="1">The sequence shown here is derived from an EMBL/GenBank/DDBJ whole genome shotgun (WGS) entry which is preliminary data.</text>
</comment>
<dbReference type="Proteomes" id="UP000663836">
    <property type="component" value="Unassembled WGS sequence"/>
</dbReference>
<dbReference type="EMBL" id="CAJNOH010000395">
    <property type="protein sequence ID" value="CAF1026886.1"/>
    <property type="molecule type" value="Genomic_DNA"/>
</dbReference>
<accession>A0A814DM68</accession>
<dbReference type="Proteomes" id="UP000663882">
    <property type="component" value="Unassembled WGS sequence"/>
</dbReference>
<evidence type="ECO:0000313" key="8">
    <source>
        <dbReference type="EMBL" id="CAF4123546.1"/>
    </source>
</evidence>
<evidence type="ECO:0000313" key="10">
    <source>
        <dbReference type="Proteomes" id="UP000663882"/>
    </source>
</evidence>
<evidence type="ECO:0008006" key="11">
    <source>
        <dbReference type="Google" id="ProtNLM"/>
    </source>
</evidence>
<proteinExistence type="predicted"/>
<dbReference type="Proteomes" id="UP000663870">
    <property type="component" value="Unassembled WGS sequence"/>
</dbReference>
<keyword evidence="9" id="KW-1185">Reference proteome</keyword>
<dbReference type="OrthoDB" id="10000909at2759"/>
<dbReference type="AlphaFoldDB" id="A0A814DM68"/>
<dbReference type="SUPFAM" id="SSF55729">
    <property type="entry name" value="Acyl-CoA N-acyltransferases (Nat)"/>
    <property type="match status" value="1"/>
</dbReference>
<dbReference type="Proteomes" id="UP000663823">
    <property type="component" value="Unassembled WGS sequence"/>
</dbReference>
<evidence type="ECO:0000313" key="9">
    <source>
        <dbReference type="Proteomes" id="UP000663870"/>
    </source>
</evidence>
<organism evidence="1 10">
    <name type="scientific">Rotaria sordida</name>
    <dbReference type="NCBI Taxonomy" id="392033"/>
    <lineage>
        <taxon>Eukaryota</taxon>
        <taxon>Metazoa</taxon>
        <taxon>Spiralia</taxon>
        <taxon>Gnathifera</taxon>
        <taxon>Rotifera</taxon>
        <taxon>Eurotatoria</taxon>
        <taxon>Bdelloidea</taxon>
        <taxon>Philodinida</taxon>
        <taxon>Philodinidae</taxon>
        <taxon>Rotaria</taxon>
    </lineage>
</organism>